<dbReference type="InterPro" id="IPR002013">
    <property type="entry name" value="SAC_dom"/>
</dbReference>
<dbReference type="Gene3D" id="3.60.10.10">
    <property type="entry name" value="Endonuclease/exonuclease/phosphatase"/>
    <property type="match status" value="1"/>
</dbReference>
<evidence type="ECO:0000256" key="1">
    <source>
        <dbReference type="ARBA" id="ARBA00008943"/>
    </source>
</evidence>
<dbReference type="SMART" id="SM00128">
    <property type="entry name" value="IPPc"/>
    <property type="match status" value="1"/>
</dbReference>
<feature type="region of interest" description="Disordered" evidence="5">
    <location>
        <begin position="1094"/>
        <end position="1237"/>
    </location>
</feature>
<feature type="compositionally biased region" description="Pro residues" evidence="5">
    <location>
        <begin position="1014"/>
        <end position="1026"/>
    </location>
</feature>
<dbReference type="PANTHER" id="PTHR11200:SF257">
    <property type="entry name" value="PHOSPHOINOSITIDE 5-PHOSPHATASE"/>
    <property type="match status" value="1"/>
</dbReference>
<feature type="domain" description="SAC" evidence="6">
    <location>
        <begin position="173"/>
        <end position="555"/>
    </location>
</feature>
<feature type="region of interest" description="Disordered" evidence="5">
    <location>
        <begin position="1007"/>
        <end position="1035"/>
    </location>
</feature>
<gene>
    <name evidence="7" type="primary">syj1</name>
    <name evidence="7" type="ORF">Q9L58_008175</name>
</gene>
<dbReference type="PROSITE" id="PS50275">
    <property type="entry name" value="SAC"/>
    <property type="match status" value="1"/>
</dbReference>
<dbReference type="Pfam" id="PF22669">
    <property type="entry name" value="Exo_endo_phos2"/>
    <property type="match status" value="1"/>
</dbReference>
<dbReference type="InterPro" id="IPR000300">
    <property type="entry name" value="IPPc"/>
</dbReference>
<dbReference type="EC" id="3.1.3.36" evidence="3"/>
<protein>
    <recommendedName>
        <fullName evidence="3">phosphoinositide 5-phosphatase</fullName>
        <ecNumber evidence="3">3.1.3.36</ecNumber>
    </recommendedName>
</protein>
<dbReference type="Proteomes" id="UP001447188">
    <property type="component" value="Unassembled WGS sequence"/>
</dbReference>
<evidence type="ECO:0000259" key="6">
    <source>
        <dbReference type="PROSITE" id="PS50275"/>
    </source>
</evidence>
<feature type="compositionally biased region" description="Polar residues" evidence="5">
    <location>
        <begin position="1148"/>
        <end position="1166"/>
    </location>
</feature>
<proteinExistence type="inferred from homology"/>
<comment type="similarity">
    <text evidence="2">In the central section; belongs to the inositol 1,4,5-trisphosphate 5-phosphatase family.</text>
</comment>
<sequence length="1237" mass="137042">MSVDILLKDHHPQRSIALVTPTHTLIFRHSPPSKGAHNGEYSSNNNSLTPIVDRNNGPSASSPRCMVEFAELGSVDLDDYRRLSSQPCLGTLGLITLGGDIFMCVITGAREVASVRPGEAVLRIQAVQFHCLNRTDYDDFLENEINPYSVESDGWDQSRSQQPVGVEHPCLALKKLLSDGTFYYSRDFDLTNRLQVRSLDTSHFDIDNFDGAFLWNSYMINPLLKFRSRLSELERTALDSTYILTSTIRGFVESLTIPRPSTRMEGNMKSSGLPATLTLISRLSCRKAGTRFNSRGIDDDGHVANFVETETVVWDPGSGGASVGFSYCQIRGSIPVFWEQQTGLLPNQQKIQLTRSPEATQPAFDKHLERVTLKYGATHVINLLSETKSGEVELSTRYTHHIKRSPLFDGDGRRDGASLLKSTEFDFHAETKGPGGFEAANKIRHFIESSADSFSFFLMESNDVKARSRSREDKETYEAEKKRGVASVILQQEGIFRTNCLDCLDRTNLVQGILSRMAIESFLEQLNHIVGPEFWMRHSALWADNGDALSKIYAGTGALKSSFTRTGKMSLAGAIADARKSATRIYINNFADKDRQNTIDVLLGRLVGQEAAYLYDPINDHLVAELSKRSSEYSYEKTIHIYVGTFNLNGRTNGCDDDLSGWLCPPFAGGGELQPELVVVGFQEIVELSPQQIMSTDPARRQIWERAVLKCLNNKAGEIGGDEYIILRGGQLVGAALLIFVKSSAIGEVKNVEGSLKKTGMSGVAGNKGAVAIRMDYASTGLCFVTAHLAAGFSNYEERNRDYSTISHGLRFQRGRMIDNHDAVIWLGDFNYRIGLPDEKVRKLIEIGDLQTLRENDQLNLQMVSGLAFPYYSEAKLLFEPTYKYDVGTDRYDTSEKARIPAWCDRILKKGKMLRQISYDCAPLKFSDHRPVYATFQCTVSVVNEAVRDKMSREIYLKRKGEVGKPGGYSEYAIEDEEDLLDLEPLEPGLPPPSSERQKWWLDNGMSAKSTVKPPGPELTPNPERPTNPFTETSVPDWTKKDVMVLGTAASSSSASLVSIAPSKMGPRGLPPPYNPSDLPLLPQRLQLPLEPVKRKPVMTPPPPPPVPRQTTPAIAISSRPSTGKLQKPLPPAVPRKPVVLSARDNQRSSLDQFQRPNLTGGTLTPSMMFPPPPKRVSTTPLLPTGNMTLTAPQDNDPSLKNPALPPRRGVGKGSGLMDDDEDEMGGIQDWQPLRPS</sequence>
<keyword evidence="8" id="KW-1185">Reference proteome</keyword>
<dbReference type="Pfam" id="PF02383">
    <property type="entry name" value="Syja_N"/>
    <property type="match status" value="1"/>
</dbReference>
<evidence type="ECO:0000256" key="3">
    <source>
        <dbReference type="ARBA" id="ARBA00013044"/>
    </source>
</evidence>
<dbReference type="EMBL" id="JBBBZM010000143">
    <property type="protein sequence ID" value="KAL0632946.1"/>
    <property type="molecule type" value="Genomic_DNA"/>
</dbReference>
<comment type="caution">
    <text evidence="7">The sequence shown here is derived from an EMBL/GenBank/DDBJ whole genome shotgun (WGS) entry which is preliminary data.</text>
</comment>
<reference evidence="7 8" key="1">
    <citation type="submission" date="2024-02" db="EMBL/GenBank/DDBJ databases">
        <title>Discinaceae phylogenomics.</title>
        <authorList>
            <person name="Dirks A.C."/>
            <person name="James T.Y."/>
        </authorList>
    </citation>
    <scope>NUCLEOTIDE SEQUENCE [LARGE SCALE GENOMIC DNA]</scope>
    <source>
        <strain evidence="7 8">ACD0624</strain>
    </source>
</reference>
<feature type="compositionally biased region" description="Pro residues" evidence="5">
    <location>
        <begin position="1099"/>
        <end position="1108"/>
    </location>
</feature>
<evidence type="ECO:0000256" key="2">
    <source>
        <dbReference type="ARBA" id="ARBA00009678"/>
    </source>
</evidence>
<dbReference type="InterPro" id="IPR046985">
    <property type="entry name" value="IP5"/>
</dbReference>
<name>A0ABR3GAF8_9PEZI</name>
<dbReference type="SUPFAM" id="SSF56219">
    <property type="entry name" value="DNase I-like"/>
    <property type="match status" value="1"/>
</dbReference>
<organism evidence="7 8">
    <name type="scientific">Discina gigas</name>
    <dbReference type="NCBI Taxonomy" id="1032678"/>
    <lineage>
        <taxon>Eukaryota</taxon>
        <taxon>Fungi</taxon>
        <taxon>Dikarya</taxon>
        <taxon>Ascomycota</taxon>
        <taxon>Pezizomycotina</taxon>
        <taxon>Pezizomycetes</taxon>
        <taxon>Pezizales</taxon>
        <taxon>Discinaceae</taxon>
        <taxon>Discina</taxon>
    </lineage>
</organism>
<feature type="compositionally biased region" description="Polar residues" evidence="5">
    <location>
        <begin position="1177"/>
        <end position="1199"/>
    </location>
</feature>
<accession>A0ABR3GAF8</accession>
<dbReference type="InterPro" id="IPR036691">
    <property type="entry name" value="Endo/exonu/phosph_ase_sf"/>
</dbReference>
<dbReference type="GO" id="GO:0004439">
    <property type="term" value="F:phosphatidylinositol-4,5-bisphosphate 5-phosphatase activity"/>
    <property type="evidence" value="ECO:0007669"/>
    <property type="project" value="UniProtKB-EC"/>
</dbReference>
<evidence type="ECO:0000256" key="4">
    <source>
        <dbReference type="ARBA" id="ARBA00022801"/>
    </source>
</evidence>
<comment type="similarity">
    <text evidence="1">Belongs to the synaptojanin family.</text>
</comment>
<evidence type="ECO:0000313" key="7">
    <source>
        <dbReference type="EMBL" id="KAL0632946.1"/>
    </source>
</evidence>
<keyword evidence="4 7" id="KW-0378">Hydrolase</keyword>
<evidence type="ECO:0000256" key="5">
    <source>
        <dbReference type="SAM" id="MobiDB-lite"/>
    </source>
</evidence>
<dbReference type="PANTHER" id="PTHR11200">
    <property type="entry name" value="INOSITOL 5-PHOSPHATASE"/>
    <property type="match status" value="1"/>
</dbReference>
<evidence type="ECO:0000313" key="8">
    <source>
        <dbReference type="Proteomes" id="UP001447188"/>
    </source>
</evidence>